<keyword evidence="1 2" id="KW-0238">DNA-binding</keyword>
<organism evidence="4 5">
    <name type="scientific">Lentilactobacillus curieae</name>
    <dbReference type="NCBI Taxonomy" id="1138822"/>
    <lineage>
        <taxon>Bacteria</taxon>
        <taxon>Bacillati</taxon>
        <taxon>Bacillota</taxon>
        <taxon>Bacilli</taxon>
        <taxon>Lactobacillales</taxon>
        <taxon>Lactobacillaceae</taxon>
        <taxon>Lentilactobacillus</taxon>
    </lineage>
</organism>
<dbReference type="Gene3D" id="1.10.357.10">
    <property type="entry name" value="Tetracycline Repressor, domain 2"/>
    <property type="match status" value="1"/>
</dbReference>
<dbReference type="AlphaFoldDB" id="A0A1S6QGS7"/>
<sequence>MTDMRRERTDIVIFDTFADLLKKKRFSEITMIEISRESFVHRNTIYKHFLDKYDLLGKFMDREISNHEDFLSEFENRPFKAVAGLFDSNLQPIIEKQQFDTEFTRLVEESGARVLYNKIKDPNLLWNLGNIYSVIMWNQLHGNKLDIIDDFEELDRIYQTKKFPKTDD</sequence>
<evidence type="ECO:0000256" key="2">
    <source>
        <dbReference type="PROSITE-ProRule" id="PRU00335"/>
    </source>
</evidence>
<evidence type="ECO:0000313" key="5">
    <source>
        <dbReference type="Proteomes" id="UP000030361"/>
    </source>
</evidence>
<evidence type="ECO:0000259" key="3">
    <source>
        <dbReference type="PROSITE" id="PS50977"/>
    </source>
</evidence>
<dbReference type="InterPro" id="IPR050624">
    <property type="entry name" value="HTH-type_Tx_Regulator"/>
</dbReference>
<evidence type="ECO:0000256" key="1">
    <source>
        <dbReference type="ARBA" id="ARBA00023125"/>
    </source>
</evidence>
<dbReference type="SUPFAM" id="SSF46689">
    <property type="entry name" value="Homeodomain-like"/>
    <property type="match status" value="1"/>
</dbReference>
<dbReference type="InterPro" id="IPR001647">
    <property type="entry name" value="HTH_TetR"/>
</dbReference>
<dbReference type="GO" id="GO:0003677">
    <property type="term" value="F:DNA binding"/>
    <property type="evidence" value="ECO:0007669"/>
    <property type="project" value="UniProtKB-UniRule"/>
</dbReference>
<dbReference type="PANTHER" id="PTHR43479:SF7">
    <property type="entry name" value="TETR-FAMILY TRANSCRIPTIONAL REGULATOR"/>
    <property type="match status" value="1"/>
</dbReference>
<feature type="DNA-binding region" description="H-T-H motif" evidence="2">
    <location>
        <begin position="30"/>
        <end position="49"/>
    </location>
</feature>
<proteinExistence type="predicted"/>
<name>A0A1S6QGS7_9LACO</name>
<reference evidence="4 5" key="1">
    <citation type="journal article" date="2015" name="Genome Announc.">
        <title>Genome Sequence of Lactobacillus curieae CCTCC M 2011381T, a Novel Producer of Gamma-aminobutyric Acid.</title>
        <authorList>
            <person name="Wang Y."/>
            <person name="Wang Y."/>
            <person name="Lang C."/>
            <person name="Wei D."/>
            <person name="Xu P."/>
            <person name="Xie J."/>
        </authorList>
    </citation>
    <scope>NUCLEOTIDE SEQUENCE [LARGE SCALE GENOMIC DNA]</scope>
    <source>
        <strain evidence="4 5">CCTCC M 2011381</strain>
    </source>
</reference>
<accession>A0A1S6QGS7</accession>
<dbReference type="EMBL" id="CP018906">
    <property type="protein sequence ID" value="AQW20817.1"/>
    <property type="molecule type" value="Genomic_DNA"/>
</dbReference>
<dbReference type="PROSITE" id="PS50977">
    <property type="entry name" value="HTH_TETR_2"/>
    <property type="match status" value="1"/>
</dbReference>
<dbReference type="OrthoDB" id="9810250at2"/>
<dbReference type="Proteomes" id="UP000030361">
    <property type="component" value="Chromosome"/>
</dbReference>
<evidence type="ECO:0000313" key="4">
    <source>
        <dbReference type="EMBL" id="AQW20817.1"/>
    </source>
</evidence>
<gene>
    <name evidence="4" type="ORF">PL11_002245</name>
</gene>
<feature type="domain" description="HTH tetR-type" evidence="3">
    <location>
        <begin position="7"/>
        <end position="67"/>
    </location>
</feature>
<protein>
    <recommendedName>
        <fullName evidence="3">HTH tetR-type domain-containing protein</fullName>
    </recommendedName>
</protein>
<dbReference type="KEGG" id="lcu:PL11_002245"/>
<dbReference type="PANTHER" id="PTHR43479">
    <property type="entry name" value="ACREF/ENVCD OPERON REPRESSOR-RELATED"/>
    <property type="match status" value="1"/>
</dbReference>
<dbReference type="RefSeq" id="WP_052127704.1">
    <property type="nucleotide sequence ID" value="NZ_CP018906.1"/>
</dbReference>
<dbReference type="InterPro" id="IPR009057">
    <property type="entry name" value="Homeodomain-like_sf"/>
</dbReference>
<keyword evidence="5" id="KW-1185">Reference proteome</keyword>